<dbReference type="Gene3D" id="3.40.50.720">
    <property type="entry name" value="NAD(P)-binding Rossmann-like Domain"/>
    <property type="match status" value="1"/>
</dbReference>
<dbReference type="GO" id="GO:0008641">
    <property type="term" value="F:ubiquitin-like modifier activating enzyme activity"/>
    <property type="evidence" value="ECO:0007669"/>
    <property type="project" value="InterPro"/>
</dbReference>
<dbReference type="GO" id="GO:0061504">
    <property type="term" value="P:cyclic threonylcarbamoyladenosine biosynthetic process"/>
    <property type="evidence" value="ECO:0007669"/>
    <property type="project" value="TreeGrafter"/>
</dbReference>
<evidence type="ECO:0000259" key="1">
    <source>
        <dbReference type="Pfam" id="PF00899"/>
    </source>
</evidence>
<feature type="domain" description="THIF-type NAD/FAD binding fold" evidence="1">
    <location>
        <begin position="6"/>
        <end position="156"/>
    </location>
</feature>
<dbReference type="InterPro" id="IPR045886">
    <property type="entry name" value="ThiF/MoeB/HesA"/>
</dbReference>
<dbReference type="PATRIC" id="fig|1081904.3.peg.2116"/>
<gene>
    <name evidence="2" type="ORF">HMPREF1218_0685</name>
</gene>
<dbReference type="GO" id="GO:0061503">
    <property type="term" value="F:tRNA threonylcarbamoyladenosine dehydratase"/>
    <property type="evidence" value="ECO:0007669"/>
    <property type="project" value="TreeGrafter"/>
</dbReference>
<dbReference type="EMBL" id="AWET01000045">
    <property type="protein sequence ID" value="ERJ98838.1"/>
    <property type="molecule type" value="Genomic_DNA"/>
</dbReference>
<name>U2MHV0_9BACT</name>
<dbReference type="InterPro" id="IPR035985">
    <property type="entry name" value="Ubiquitin-activating_enz"/>
</dbReference>
<dbReference type="AlphaFoldDB" id="U2MHV0"/>
<proteinExistence type="predicted"/>
<dbReference type="Pfam" id="PF00899">
    <property type="entry name" value="ThiF"/>
    <property type="match status" value="1"/>
</dbReference>
<evidence type="ECO:0000313" key="2">
    <source>
        <dbReference type="EMBL" id="ERJ98838.1"/>
    </source>
</evidence>
<comment type="caution">
    <text evidence="2">The sequence shown here is derived from an EMBL/GenBank/DDBJ whole genome shotgun (WGS) entry which is preliminary data.</text>
</comment>
<evidence type="ECO:0000313" key="3">
    <source>
        <dbReference type="Proteomes" id="UP000016600"/>
    </source>
</evidence>
<dbReference type="InterPro" id="IPR000594">
    <property type="entry name" value="ThiF_NAD_FAD-bd"/>
</dbReference>
<accession>U2MHV0</accession>
<sequence length="261" mass="28965">MQNQFSRTEMLFGRPAIDTLRGARIAVFGVGGVGGYVVEVLARSGIGELDLFDDDRVCPSNINRQLFALQSTVGEYKVDIAAERIHDINPNCIVHKYRMFYMPQNADRIDLSQFDYVVDCVDTVTAKLELIKRCHRLGVPLISSMGAANKIDATAFRITDINKTQMDPLAKVIRKKLRKLGIPQLKVVCSEEKPLRPISNDTIGCEPHCTDTDKEIHKGNTRRIVPASNAFVPATAGIIIGGEVVKDLMYRAGTMRSTLPF</sequence>
<organism evidence="2 3">
    <name type="scientific">Hoylesella pleuritidis F0068</name>
    <dbReference type="NCBI Taxonomy" id="1081904"/>
    <lineage>
        <taxon>Bacteria</taxon>
        <taxon>Pseudomonadati</taxon>
        <taxon>Bacteroidota</taxon>
        <taxon>Bacteroidia</taxon>
        <taxon>Bacteroidales</taxon>
        <taxon>Prevotellaceae</taxon>
        <taxon>Hoylesella</taxon>
    </lineage>
</organism>
<dbReference type="PANTHER" id="PTHR43267:SF1">
    <property type="entry name" value="TRNA THREONYLCARBAMOYLADENOSINE DEHYDRATASE"/>
    <property type="match status" value="1"/>
</dbReference>
<dbReference type="RefSeq" id="WP_021584701.1">
    <property type="nucleotide sequence ID" value="NZ_AWET01000045.1"/>
</dbReference>
<dbReference type="CDD" id="cd00755">
    <property type="entry name" value="YgdL_like"/>
    <property type="match status" value="1"/>
</dbReference>
<keyword evidence="3" id="KW-1185">Reference proteome</keyword>
<protein>
    <submittedName>
        <fullName evidence="2">ThiF family protein</fullName>
    </submittedName>
</protein>
<reference evidence="2 3" key="1">
    <citation type="submission" date="2013-08" db="EMBL/GenBank/DDBJ databases">
        <authorList>
            <person name="Durkin A.S."/>
            <person name="Haft D.R."/>
            <person name="McCorrison J."/>
            <person name="Torralba M."/>
            <person name="Gillis M."/>
            <person name="Haft D.H."/>
            <person name="Methe B."/>
            <person name="Sutton G."/>
            <person name="Nelson K.E."/>
        </authorList>
    </citation>
    <scope>NUCLEOTIDE SEQUENCE [LARGE SCALE GENOMIC DNA]</scope>
    <source>
        <strain evidence="2 3">F0068</strain>
    </source>
</reference>
<dbReference type="Proteomes" id="UP000016600">
    <property type="component" value="Unassembled WGS sequence"/>
</dbReference>
<dbReference type="SUPFAM" id="SSF69572">
    <property type="entry name" value="Activating enzymes of the ubiquitin-like proteins"/>
    <property type="match status" value="1"/>
</dbReference>
<dbReference type="PANTHER" id="PTHR43267">
    <property type="entry name" value="TRNA THREONYLCARBAMOYLADENOSINE DEHYDRATASE"/>
    <property type="match status" value="1"/>
</dbReference>